<reference evidence="2 3" key="1">
    <citation type="journal article" date="2012" name="Stand. Genomic Sci.">
        <title>Complete genome sequence of Halopiger xanaduensis type strain (SH-6(T)).</title>
        <authorList>
            <person name="Anderson I."/>
            <person name="Tindall B.J."/>
            <person name="Rohde M."/>
            <person name="Lucas S."/>
            <person name="Han J."/>
            <person name="Lapidus A."/>
            <person name="Cheng J.F."/>
            <person name="Goodwin L."/>
            <person name="Pitluck S."/>
            <person name="Peters L."/>
            <person name="Pati A."/>
            <person name="Mikhailova N."/>
            <person name="Pagani I."/>
            <person name="Teshima H."/>
            <person name="Han C."/>
            <person name="Tapia R."/>
            <person name="Land M."/>
            <person name="Woyke T."/>
            <person name="Klenk H.P."/>
            <person name="Kyrpides N."/>
            <person name="Ivanova N."/>
        </authorList>
    </citation>
    <scope>NUCLEOTIDE SEQUENCE [LARGE SCALE GENOMIC DNA]</scope>
    <source>
        <strain evidence="3">DSM 18323 / JCM 14033 / SH-6</strain>
    </source>
</reference>
<dbReference type="KEGG" id="hxa:Halxa_3444"/>
<protein>
    <submittedName>
        <fullName evidence="2">Uncharacterized protein</fullName>
    </submittedName>
</protein>
<dbReference type="RefSeq" id="WP_013880943.1">
    <property type="nucleotide sequence ID" value="NC_015666.1"/>
</dbReference>
<feature type="transmembrane region" description="Helical" evidence="1">
    <location>
        <begin position="39"/>
        <end position="59"/>
    </location>
</feature>
<gene>
    <name evidence="2" type="ordered locus">Halxa_3444</name>
</gene>
<dbReference type="GeneID" id="10798392"/>
<keyword evidence="1" id="KW-0472">Membrane</keyword>
<evidence type="ECO:0000256" key="1">
    <source>
        <dbReference type="SAM" id="Phobius"/>
    </source>
</evidence>
<feature type="transmembrane region" description="Helical" evidence="1">
    <location>
        <begin position="79"/>
        <end position="100"/>
    </location>
</feature>
<organism evidence="2 3">
    <name type="scientific">Halopiger xanaduensis (strain DSM 18323 / JCM 14033 / SH-6)</name>
    <dbReference type="NCBI Taxonomy" id="797210"/>
    <lineage>
        <taxon>Archaea</taxon>
        <taxon>Methanobacteriati</taxon>
        <taxon>Methanobacteriota</taxon>
        <taxon>Stenosarchaea group</taxon>
        <taxon>Halobacteria</taxon>
        <taxon>Halobacteriales</taxon>
        <taxon>Natrialbaceae</taxon>
        <taxon>Halopiger</taxon>
    </lineage>
</organism>
<dbReference type="HOGENOM" id="CLU_1860666_0_0_2"/>
<accession>F8D9G9</accession>
<dbReference type="eggNOG" id="arCOG10785">
    <property type="taxonomic scope" value="Archaea"/>
</dbReference>
<feature type="transmembrane region" description="Helical" evidence="1">
    <location>
        <begin position="106"/>
        <end position="126"/>
    </location>
</feature>
<sequence>MDKERLPRWGWLLIGLFAASIVAQFLNVVLGRAGLAEEYQVVTVIATMAPVLIYVGVWYDDHRQHYWEHSSARIVGDIVFVLLGAIIGATTVIAVLSGFGFEIPRYLQDILAMGGGFLVAWLLFWWRNPDLYHFEAD</sequence>
<feature type="transmembrane region" description="Helical" evidence="1">
    <location>
        <begin position="12"/>
        <end position="33"/>
    </location>
</feature>
<proteinExistence type="predicted"/>
<evidence type="ECO:0000313" key="2">
    <source>
        <dbReference type="EMBL" id="AEH38055.1"/>
    </source>
</evidence>
<keyword evidence="1" id="KW-1133">Transmembrane helix</keyword>
<evidence type="ECO:0000313" key="3">
    <source>
        <dbReference type="Proteomes" id="UP000006794"/>
    </source>
</evidence>
<name>F8D9G9_HALXS</name>
<dbReference type="EMBL" id="CP002839">
    <property type="protein sequence ID" value="AEH38055.1"/>
    <property type="molecule type" value="Genomic_DNA"/>
</dbReference>
<dbReference type="OrthoDB" id="201464at2157"/>
<keyword evidence="3" id="KW-1185">Reference proteome</keyword>
<dbReference type="AlphaFoldDB" id="F8D9G9"/>
<keyword evidence="1" id="KW-0812">Transmembrane</keyword>
<dbReference type="Proteomes" id="UP000006794">
    <property type="component" value="Chromosome"/>
</dbReference>